<keyword evidence="5" id="KW-0677">Repeat</keyword>
<keyword evidence="6" id="KW-1133">Transmembrane helix</keyword>
<dbReference type="InterPro" id="IPR050391">
    <property type="entry name" value="Mito_Metabolite_Transporter"/>
</dbReference>
<sequence length="313" mass="35234">MASPRQHVLGPPQDTAVGVMYRDALPWERFFFGGTACMAAALVTNPIDVCKVRMQLQGESRRYKGLIRGIPVIWREEGVRGLYRGLTAALLREASYSTLRMGLYDYIRHRFVQTQGKPEALWKKLLAGGFSGAVGSAIFNPFDLVKVRMQSYRPDGTLLYRNTWDALTSIVRTAGLRGLYQGTGPNVQRAMLLTGTQLPSYDHSKGIILRSGWMGEGIHLHLVCSMWAGLACALTTSPIDLVKSRFMNQQRNPDGSLSKYKNTLDCFVKTVRREGFLGLYQGFIPNWFRIGPHTITTFLVMEWLRRLANVKPI</sequence>
<evidence type="ECO:0000256" key="8">
    <source>
        <dbReference type="PROSITE-ProRule" id="PRU00282"/>
    </source>
</evidence>
<protein>
    <submittedName>
        <fullName evidence="10">Mitochondrial substrate carrier family protein</fullName>
    </submittedName>
</protein>
<reference evidence="10 11" key="1">
    <citation type="journal article" date="2015" name="Genome Biol. Evol.">
        <title>Phylogenomic analyses indicate that early fungi evolved digesting cell walls of algal ancestors of land plants.</title>
        <authorList>
            <person name="Chang Y."/>
            <person name="Wang S."/>
            <person name="Sekimoto S."/>
            <person name="Aerts A.L."/>
            <person name="Choi C."/>
            <person name="Clum A."/>
            <person name="LaButti K.M."/>
            <person name="Lindquist E.A."/>
            <person name="Yee Ngan C."/>
            <person name="Ohm R.A."/>
            <person name="Salamov A.A."/>
            <person name="Grigoriev I.V."/>
            <person name="Spatafora J.W."/>
            <person name="Berbee M.L."/>
        </authorList>
    </citation>
    <scope>NUCLEOTIDE SEQUENCE [LARGE SCALE GENOMIC DNA]</scope>
    <source>
        <strain evidence="10 11">JEL478</strain>
    </source>
</reference>
<accession>A0A139ASV8</accession>
<dbReference type="PROSITE" id="PS50920">
    <property type="entry name" value="SOLCAR"/>
    <property type="match status" value="3"/>
</dbReference>
<feature type="repeat" description="Solcar" evidence="8">
    <location>
        <begin position="119"/>
        <end position="207"/>
    </location>
</feature>
<dbReference type="InterPro" id="IPR023395">
    <property type="entry name" value="MCP_dom_sf"/>
</dbReference>
<evidence type="ECO:0000256" key="3">
    <source>
        <dbReference type="ARBA" id="ARBA00022448"/>
    </source>
</evidence>
<dbReference type="SUPFAM" id="SSF103506">
    <property type="entry name" value="Mitochondrial carrier"/>
    <property type="match status" value="1"/>
</dbReference>
<evidence type="ECO:0000256" key="4">
    <source>
        <dbReference type="ARBA" id="ARBA00022692"/>
    </source>
</evidence>
<dbReference type="AlphaFoldDB" id="A0A139ASV8"/>
<evidence type="ECO:0000313" key="11">
    <source>
        <dbReference type="Proteomes" id="UP000070544"/>
    </source>
</evidence>
<dbReference type="Gene3D" id="1.50.40.10">
    <property type="entry name" value="Mitochondrial carrier domain"/>
    <property type="match status" value="1"/>
</dbReference>
<gene>
    <name evidence="10" type="ORF">M427DRAFT_52675</name>
</gene>
<dbReference type="OrthoDB" id="448427at2759"/>
<dbReference type="OMA" id="LIPCWLR"/>
<proteinExistence type="inferred from homology"/>
<dbReference type="Proteomes" id="UP000070544">
    <property type="component" value="Unassembled WGS sequence"/>
</dbReference>
<comment type="subcellular location">
    <subcellularLocation>
        <location evidence="1">Membrane</location>
        <topology evidence="1">Multi-pass membrane protein</topology>
    </subcellularLocation>
</comment>
<organism evidence="10 11">
    <name type="scientific">Gonapodya prolifera (strain JEL478)</name>
    <name type="common">Monoblepharis prolifera</name>
    <dbReference type="NCBI Taxonomy" id="1344416"/>
    <lineage>
        <taxon>Eukaryota</taxon>
        <taxon>Fungi</taxon>
        <taxon>Fungi incertae sedis</taxon>
        <taxon>Chytridiomycota</taxon>
        <taxon>Chytridiomycota incertae sedis</taxon>
        <taxon>Monoblepharidomycetes</taxon>
        <taxon>Monoblepharidales</taxon>
        <taxon>Gonapodyaceae</taxon>
        <taxon>Gonapodya</taxon>
    </lineage>
</organism>
<comment type="similarity">
    <text evidence="2 9">Belongs to the mitochondrial carrier (TC 2.A.29) family.</text>
</comment>
<evidence type="ECO:0000256" key="7">
    <source>
        <dbReference type="ARBA" id="ARBA00023136"/>
    </source>
</evidence>
<evidence type="ECO:0000256" key="9">
    <source>
        <dbReference type="RuleBase" id="RU000488"/>
    </source>
</evidence>
<keyword evidence="11" id="KW-1185">Reference proteome</keyword>
<evidence type="ECO:0000256" key="5">
    <source>
        <dbReference type="ARBA" id="ARBA00022737"/>
    </source>
</evidence>
<evidence type="ECO:0000256" key="1">
    <source>
        <dbReference type="ARBA" id="ARBA00004141"/>
    </source>
</evidence>
<keyword evidence="4 8" id="KW-0812">Transmembrane</keyword>
<evidence type="ECO:0000256" key="6">
    <source>
        <dbReference type="ARBA" id="ARBA00022989"/>
    </source>
</evidence>
<dbReference type="InterPro" id="IPR018108">
    <property type="entry name" value="MCP_transmembrane"/>
</dbReference>
<keyword evidence="3 9" id="KW-0813">Transport</keyword>
<feature type="repeat" description="Solcar" evidence="8">
    <location>
        <begin position="216"/>
        <end position="307"/>
    </location>
</feature>
<dbReference type="GO" id="GO:0016020">
    <property type="term" value="C:membrane"/>
    <property type="evidence" value="ECO:0007669"/>
    <property type="project" value="UniProtKB-SubCell"/>
</dbReference>
<dbReference type="PANTHER" id="PTHR45618">
    <property type="entry name" value="MITOCHONDRIAL DICARBOXYLATE CARRIER-RELATED"/>
    <property type="match status" value="1"/>
</dbReference>
<evidence type="ECO:0000313" key="10">
    <source>
        <dbReference type="EMBL" id="KXS19822.1"/>
    </source>
</evidence>
<keyword evidence="7 8" id="KW-0472">Membrane</keyword>
<dbReference type="EMBL" id="KQ965737">
    <property type="protein sequence ID" value="KXS19822.1"/>
    <property type="molecule type" value="Genomic_DNA"/>
</dbReference>
<evidence type="ECO:0000256" key="2">
    <source>
        <dbReference type="ARBA" id="ARBA00006375"/>
    </source>
</evidence>
<feature type="repeat" description="Solcar" evidence="8">
    <location>
        <begin position="28"/>
        <end position="110"/>
    </location>
</feature>
<dbReference type="Pfam" id="PF00153">
    <property type="entry name" value="Mito_carr"/>
    <property type="match status" value="3"/>
</dbReference>
<name>A0A139ASV8_GONPJ</name>